<comment type="caution">
    <text evidence="1">The sequence shown here is derived from an EMBL/GenBank/DDBJ whole genome shotgun (WGS) entry which is preliminary data.</text>
</comment>
<gene>
    <name evidence="1" type="ORF">J2Z19_003749</name>
</gene>
<organism evidence="1 2">
    <name type="scientific">Ensifer adhaerens</name>
    <name type="common">Sinorhizobium morelense</name>
    <dbReference type="NCBI Taxonomy" id="106592"/>
    <lineage>
        <taxon>Bacteria</taxon>
        <taxon>Pseudomonadati</taxon>
        <taxon>Pseudomonadota</taxon>
        <taxon>Alphaproteobacteria</taxon>
        <taxon>Hyphomicrobiales</taxon>
        <taxon>Rhizobiaceae</taxon>
        <taxon>Sinorhizobium/Ensifer group</taxon>
        <taxon>Ensifer</taxon>
    </lineage>
</organism>
<dbReference type="EMBL" id="JAGGJR010000006">
    <property type="protein sequence ID" value="MBP1874025.1"/>
    <property type="molecule type" value="Genomic_DNA"/>
</dbReference>
<accession>A0ACC5SYY7</accession>
<sequence length="184" mass="21219">MTLGDAVGEAKRKLEEARTSFLAELEKWSFPPTEWEAHTVAEISQLPVVKVTRYPDEHLAYMRMPPRECHANARFMQDNDPDKQLRQVTGWWPQDGQYVLHSVVDQHGEYVCVTPAPMYVGRTFDFIPDEKIEWRDEGDFHTAYRDGIEIGPGVRADPAKTLAELESMRQRLLSGMNPYQAVKR</sequence>
<name>A0ACC5SYY7_ENSAD</name>
<proteinExistence type="predicted"/>
<reference evidence="1" key="1">
    <citation type="submission" date="2021-03" db="EMBL/GenBank/DDBJ databases">
        <title>Genomic Encyclopedia of Type Strains, Phase IV (KMG-IV): sequencing the most valuable type-strain genomes for metagenomic binning, comparative biology and taxonomic classification.</title>
        <authorList>
            <person name="Goeker M."/>
        </authorList>
    </citation>
    <scope>NUCLEOTIDE SEQUENCE</scope>
    <source>
        <strain evidence="1">DSM 18131</strain>
    </source>
</reference>
<dbReference type="Proteomes" id="UP000823773">
    <property type="component" value="Unassembled WGS sequence"/>
</dbReference>
<protein>
    <submittedName>
        <fullName evidence="1">Uncharacterized protein</fullName>
    </submittedName>
</protein>
<evidence type="ECO:0000313" key="2">
    <source>
        <dbReference type="Proteomes" id="UP000823773"/>
    </source>
</evidence>
<evidence type="ECO:0000313" key="1">
    <source>
        <dbReference type="EMBL" id="MBP1874025.1"/>
    </source>
</evidence>
<keyword evidence="2" id="KW-1185">Reference proteome</keyword>